<evidence type="ECO:0000313" key="2">
    <source>
        <dbReference type="EMBL" id="WMS87616.1"/>
    </source>
</evidence>
<accession>A0AA51RU12</accession>
<protein>
    <recommendedName>
        <fullName evidence="1">Knr4/Smi1-like domain-containing protein</fullName>
    </recommendedName>
</protein>
<dbReference type="KEGG" id="plei:Q9312_01515"/>
<gene>
    <name evidence="2" type="ORF">Q9312_01515</name>
</gene>
<dbReference type="Gene3D" id="3.40.1580.10">
    <property type="entry name" value="SMI1/KNR4-like"/>
    <property type="match status" value="1"/>
</dbReference>
<dbReference type="SMART" id="SM00860">
    <property type="entry name" value="SMI1_KNR4"/>
    <property type="match status" value="1"/>
</dbReference>
<dbReference type="Proteomes" id="UP001239782">
    <property type="component" value="Chromosome"/>
</dbReference>
<keyword evidence="3" id="KW-1185">Reference proteome</keyword>
<dbReference type="InterPro" id="IPR018958">
    <property type="entry name" value="Knr4/Smi1-like_dom"/>
</dbReference>
<evidence type="ECO:0000313" key="3">
    <source>
        <dbReference type="Proteomes" id="UP001239782"/>
    </source>
</evidence>
<sequence>MAIYNDLLADTQPGGRLERFEKVESSEVEKLKSIYPNLPEDYLSFLEEVGNGEIGNAAYMIYNGVLSPDEIYDETTAESLSDILIFGDDMQGFCSGFDVEHGWSVVEVDPIDVSYRKTFDCFSDFVRDKLKLI</sequence>
<feature type="domain" description="Knr4/Smi1-like" evidence="1">
    <location>
        <begin position="22"/>
        <end position="128"/>
    </location>
</feature>
<dbReference type="RefSeq" id="WP_309202756.1">
    <property type="nucleotide sequence ID" value="NZ_CP133548.1"/>
</dbReference>
<dbReference type="SUPFAM" id="SSF160631">
    <property type="entry name" value="SMI1/KNR4-like"/>
    <property type="match status" value="1"/>
</dbReference>
<dbReference type="InterPro" id="IPR037883">
    <property type="entry name" value="Knr4/Smi1-like_sf"/>
</dbReference>
<dbReference type="EMBL" id="CP133548">
    <property type="protein sequence ID" value="WMS87616.1"/>
    <property type="molecule type" value="Genomic_DNA"/>
</dbReference>
<dbReference type="Pfam" id="PF09346">
    <property type="entry name" value="SMI1_KNR4"/>
    <property type="match status" value="1"/>
</dbReference>
<reference evidence="2 3" key="1">
    <citation type="submission" date="2023-08" db="EMBL/GenBank/DDBJ databases">
        <title>Pleionea litopenaei sp. nov., isolated from stomach of juvenile Litopenaeus vannamei.</title>
        <authorList>
            <person name="Rho A.M."/>
            <person name="Hwang C.Y."/>
        </authorList>
    </citation>
    <scope>NUCLEOTIDE SEQUENCE [LARGE SCALE GENOMIC DNA]</scope>
    <source>
        <strain evidence="2 3">HL-JVS1</strain>
    </source>
</reference>
<dbReference type="AlphaFoldDB" id="A0AA51RU12"/>
<evidence type="ECO:0000259" key="1">
    <source>
        <dbReference type="SMART" id="SM00860"/>
    </source>
</evidence>
<name>A0AA51RU12_9GAMM</name>
<proteinExistence type="predicted"/>
<organism evidence="2 3">
    <name type="scientific">Pleionea litopenaei</name>
    <dbReference type="NCBI Taxonomy" id="3070815"/>
    <lineage>
        <taxon>Bacteria</taxon>
        <taxon>Pseudomonadati</taxon>
        <taxon>Pseudomonadota</taxon>
        <taxon>Gammaproteobacteria</taxon>
        <taxon>Oceanospirillales</taxon>
        <taxon>Pleioneaceae</taxon>
        <taxon>Pleionea</taxon>
    </lineage>
</organism>